<name>A0A845QCP4_9HYPH</name>
<dbReference type="Pfam" id="PF13462">
    <property type="entry name" value="Thioredoxin_4"/>
    <property type="match status" value="1"/>
</dbReference>
<feature type="compositionally biased region" description="Polar residues" evidence="2">
    <location>
        <begin position="1"/>
        <end position="15"/>
    </location>
</feature>
<dbReference type="RefSeq" id="WP_160588300.1">
    <property type="nucleotide sequence ID" value="NZ_BMHN01000001.1"/>
</dbReference>
<organism evidence="4 5">
    <name type="scientific">Pyruvatibacter mobilis</name>
    <dbReference type="NCBI Taxonomy" id="1712261"/>
    <lineage>
        <taxon>Bacteria</taxon>
        <taxon>Pseudomonadati</taxon>
        <taxon>Pseudomonadota</taxon>
        <taxon>Alphaproteobacteria</taxon>
        <taxon>Hyphomicrobiales</taxon>
        <taxon>Parvibaculaceae</taxon>
        <taxon>Pyruvatibacter</taxon>
    </lineage>
</organism>
<comment type="caution">
    <text evidence="4">The sequence shown here is derived from an EMBL/GenBank/DDBJ whole genome shotgun (WGS) entry which is preliminary data.</text>
</comment>
<dbReference type="PROSITE" id="PS51318">
    <property type="entry name" value="TAT"/>
    <property type="match status" value="1"/>
</dbReference>
<feature type="domain" description="Thioredoxin-like fold" evidence="3">
    <location>
        <begin position="68"/>
        <end position="232"/>
    </location>
</feature>
<comment type="similarity">
    <text evidence="1">Belongs to the thioredoxin family. DsbA subfamily.</text>
</comment>
<sequence length="237" mass="25281">MADRTFSSNPGSTDGVTRRTLGRGAAMTAAAIAMLGLAACGDGADGSSADAGSGAGSNPAMAYENPLGDITLGDPDAPVVLVEYASYTCGHCAAFHNENLEPLKENYIETGKVYYVFREYPLDPVATAASMLTRCVSPEKHLEFSDVLFKRQPQWAFVQDPRAALEGIARQGGISKAQFEACLTDQEVLDGLRDMQSYAAETLEVQATPTIFVNGEKINGNLPWPQLEEIITNQLPG</sequence>
<dbReference type="InterPro" id="IPR036249">
    <property type="entry name" value="Thioredoxin-like_sf"/>
</dbReference>
<accession>A0A845QCP4</accession>
<feature type="region of interest" description="Disordered" evidence="2">
    <location>
        <begin position="1"/>
        <end position="20"/>
    </location>
</feature>
<evidence type="ECO:0000256" key="2">
    <source>
        <dbReference type="SAM" id="MobiDB-lite"/>
    </source>
</evidence>
<evidence type="ECO:0000259" key="3">
    <source>
        <dbReference type="Pfam" id="PF13462"/>
    </source>
</evidence>
<keyword evidence="5" id="KW-1185">Reference proteome</keyword>
<dbReference type="InterPro" id="IPR012336">
    <property type="entry name" value="Thioredoxin-like_fold"/>
</dbReference>
<dbReference type="Gene3D" id="3.40.30.10">
    <property type="entry name" value="Glutaredoxin"/>
    <property type="match status" value="1"/>
</dbReference>
<dbReference type="PANTHER" id="PTHR13887:SF56">
    <property type="entry name" value="THIOREDOXIN-LIKE REDUCTASE RV2466C"/>
    <property type="match status" value="1"/>
</dbReference>
<evidence type="ECO:0000313" key="4">
    <source>
        <dbReference type="EMBL" id="NBG96227.1"/>
    </source>
</evidence>
<gene>
    <name evidence="4" type="ORF">GTQ45_10835</name>
</gene>
<dbReference type="SUPFAM" id="SSF52833">
    <property type="entry name" value="Thioredoxin-like"/>
    <property type="match status" value="1"/>
</dbReference>
<dbReference type="Proteomes" id="UP000470384">
    <property type="component" value="Unassembled WGS sequence"/>
</dbReference>
<evidence type="ECO:0000313" key="5">
    <source>
        <dbReference type="Proteomes" id="UP000470384"/>
    </source>
</evidence>
<dbReference type="InterPro" id="IPR006311">
    <property type="entry name" value="TAT_signal"/>
</dbReference>
<dbReference type="EMBL" id="WXYQ01000007">
    <property type="protein sequence ID" value="NBG96227.1"/>
    <property type="molecule type" value="Genomic_DNA"/>
</dbReference>
<evidence type="ECO:0000256" key="1">
    <source>
        <dbReference type="ARBA" id="ARBA00005791"/>
    </source>
</evidence>
<proteinExistence type="inferred from homology"/>
<dbReference type="PANTHER" id="PTHR13887">
    <property type="entry name" value="GLUTATHIONE S-TRANSFERASE KAPPA"/>
    <property type="match status" value="1"/>
</dbReference>
<dbReference type="OrthoDB" id="8478320at2"/>
<dbReference type="GeneID" id="300655376"/>
<reference evidence="4 5" key="1">
    <citation type="journal article" date="2016" name="Int. J. Syst. Evol. Microbiol.">
        <title>Pyruvatibacter mobilis gen. nov., sp. nov., a marine bacterium from the culture broth of Picochlorum sp. 122.</title>
        <authorList>
            <person name="Wang G."/>
            <person name="Tang M."/>
            <person name="Wu H."/>
            <person name="Dai S."/>
            <person name="Li T."/>
            <person name="Chen C."/>
            <person name="He H."/>
            <person name="Fan J."/>
            <person name="Xiang W."/>
            <person name="Li X."/>
        </authorList>
    </citation>
    <scope>NUCLEOTIDE SEQUENCE [LARGE SCALE GENOMIC DNA]</scope>
    <source>
        <strain evidence="4 5">GYP-11</strain>
    </source>
</reference>
<dbReference type="AlphaFoldDB" id="A0A845QCP4"/>
<protein>
    <submittedName>
        <fullName evidence="4">Thioredoxin domain-containing protein</fullName>
    </submittedName>
</protein>